<proteinExistence type="predicted"/>
<accession>A0A1J3IIJ4</accession>
<sequence length="96" mass="11682">MVVATTMEALWFRFGIAGYRIFENQIGNLRKKKKKNRDNEFLNSKFWELTSQPRQFTEKRRIFPGNKLFFGYYTQTGRTNRSIYIYNFKHENPKTQ</sequence>
<organism evidence="1">
    <name type="scientific">Noccaea caerulescens</name>
    <name type="common">Alpine penny-cress</name>
    <name type="synonym">Thlaspi caerulescens</name>
    <dbReference type="NCBI Taxonomy" id="107243"/>
    <lineage>
        <taxon>Eukaryota</taxon>
        <taxon>Viridiplantae</taxon>
        <taxon>Streptophyta</taxon>
        <taxon>Embryophyta</taxon>
        <taxon>Tracheophyta</taxon>
        <taxon>Spermatophyta</taxon>
        <taxon>Magnoliopsida</taxon>
        <taxon>eudicotyledons</taxon>
        <taxon>Gunneridae</taxon>
        <taxon>Pentapetalae</taxon>
        <taxon>rosids</taxon>
        <taxon>malvids</taxon>
        <taxon>Brassicales</taxon>
        <taxon>Brassicaceae</taxon>
        <taxon>Coluteocarpeae</taxon>
        <taxon>Noccaea</taxon>
    </lineage>
</organism>
<evidence type="ECO:0000313" key="1">
    <source>
        <dbReference type="EMBL" id="JAU80171.1"/>
    </source>
</evidence>
<gene>
    <name evidence="1" type="ORF">MP_TR6161_c1_g1_i1_g.17364</name>
</gene>
<dbReference type="AlphaFoldDB" id="A0A1J3IIJ4"/>
<dbReference type="EMBL" id="GEVM01025767">
    <property type="protein sequence ID" value="JAU80171.1"/>
    <property type="molecule type" value="Transcribed_RNA"/>
</dbReference>
<protein>
    <submittedName>
        <fullName evidence="1">Uncharacterized protein</fullName>
    </submittedName>
</protein>
<reference evidence="1" key="1">
    <citation type="submission" date="2016-07" db="EMBL/GenBank/DDBJ databases">
        <title>De novo transcriptome assembly of four accessions of the metal hyperaccumulator plant Noccaea caerulescens.</title>
        <authorList>
            <person name="Blande D."/>
            <person name="Halimaa P."/>
            <person name="Tervahauta A.I."/>
            <person name="Aarts M.G."/>
            <person name="Karenlampi S.O."/>
        </authorList>
    </citation>
    <scope>NUCLEOTIDE SEQUENCE</scope>
</reference>
<name>A0A1J3IIJ4_NOCCA</name>